<dbReference type="STRING" id="1817883.A3G31_10610"/>
<dbReference type="GO" id="GO:0005975">
    <property type="term" value="P:carbohydrate metabolic process"/>
    <property type="evidence" value="ECO:0007669"/>
    <property type="project" value="InterPro"/>
</dbReference>
<dbReference type="Gene3D" id="3.20.20.370">
    <property type="entry name" value="Glycoside hydrolase/deacetylase"/>
    <property type="match status" value="1"/>
</dbReference>
<organism evidence="2 3">
    <name type="scientific">Candidatus Schekmanbacteria bacterium RIFCSPLOWO2_12_FULL_38_15</name>
    <dbReference type="NCBI Taxonomy" id="1817883"/>
    <lineage>
        <taxon>Bacteria</taxon>
        <taxon>Candidatus Schekmaniibacteriota</taxon>
    </lineage>
</organism>
<dbReference type="Proteomes" id="UP000178082">
    <property type="component" value="Unassembled WGS sequence"/>
</dbReference>
<comment type="caution">
    <text evidence="2">The sequence shown here is derived from an EMBL/GenBank/DDBJ whole genome shotgun (WGS) entry which is preliminary data.</text>
</comment>
<proteinExistence type="predicted"/>
<evidence type="ECO:0000313" key="3">
    <source>
        <dbReference type="Proteomes" id="UP000178082"/>
    </source>
</evidence>
<sequence>MNLSIKVDVDTYQGMKEGVPNLLEIFGKMKIRASFFIAMGPDNSGKAIKRIFRKGFLNKMLRTKAPSAYGIKTLLYGTLLPAPLIGKNFDALFLEIKNSGHEVGIHGYDHVKWQDELDFMNYNEFKDEFKKAVDEYIRIFKTNPTSSAAPAWKCNEISFSIEDENNLLYHSDTRGEHPYFVKFSSSIFKTLEIPTTLPTLDEIYGLEGFSENNIIPFYLSQLNNDKLNVLTIHAEMEGKWKKELFEEFLKKTSELNCNFITLEKAAGKLMASKENIPVCEASQSVILGRSGKVFCQKP</sequence>
<evidence type="ECO:0000313" key="2">
    <source>
        <dbReference type="EMBL" id="OGL52438.1"/>
    </source>
</evidence>
<reference evidence="2 3" key="1">
    <citation type="journal article" date="2016" name="Nat. Commun.">
        <title>Thousands of microbial genomes shed light on interconnected biogeochemical processes in an aquifer system.</title>
        <authorList>
            <person name="Anantharaman K."/>
            <person name="Brown C.T."/>
            <person name="Hug L.A."/>
            <person name="Sharon I."/>
            <person name="Castelle C.J."/>
            <person name="Probst A.J."/>
            <person name="Thomas B.C."/>
            <person name="Singh A."/>
            <person name="Wilkins M.J."/>
            <person name="Karaoz U."/>
            <person name="Brodie E.L."/>
            <person name="Williams K.H."/>
            <person name="Hubbard S.S."/>
            <person name="Banfield J.F."/>
        </authorList>
    </citation>
    <scope>NUCLEOTIDE SEQUENCE [LARGE SCALE GENOMIC DNA]</scope>
</reference>
<dbReference type="PANTHER" id="PTHR47561">
    <property type="entry name" value="POLYSACCHARIDE DEACETYLASE FAMILY PROTEIN (AFU_ORTHOLOGUE AFUA_6G05030)"/>
    <property type="match status" value="1"/>
</dbReference>
<evidence type="ECO:0000259" key="1">
    <source>
        <dbReference type="PROSITE" id="PS51677"/>
    </source>
</evidence>
<dbReference type="GO" id="GO:0016810">
    <property type="term" value="F:hydrolase activity, acting on carbon-nitrogen (but not peptide) bonds"/>
    <property type="evidence" value="ECO:0007669"/>
    <property type="project" value="InterPro"/>
</dbReference>
<name>A0A1F7SGR3_9BACT</name>
<accession>A0A1F7SGR3</accession>
<dbReference type="InterPro" id="IPR002509">
    <property type="entry name" value="NODB_dom"/>
</dbReference>
<dbReference type="PROSITE" id="PS51677">
    <property type="entry name" value="NODB"/>
    <property type="match status" value="1"/>
</dbReference>
<dbReference type="PANTHER" id="PTHR47561:SF1">
    <property type="entry name" value="POLYSACCHARIDE DEACETYLASE FAMILY PROTEIN (AFU_ORTHOLOGUE AFUA_6G05030)"/>
    <property type="match status" value="1"/>
</dbReference>
<dbReference type="AlphaFoldDB" id="A0A1F7SGR3"/>
<protein>
    <recommendedName>
        <fullName evidence="1">NodB homology domain-containing protein</fullName>
    </recommendedName>
</protein>
<dbReference type="SUPFAM" id="SSF88713">
    <property type="entry name" value="Glycoside hydrolase/deacetylase"/>
    <property type="match status" value="1"/>
</dbReference>
<feature type="domain" description="NodB homology" evidence="1">
    <location>
        <begin position="1"/>
        <end position="260"/>
    </location>
</feature>
<dbReference type="InterPro" id="IPR011330">
    <property type="entry name" value="Glyco_hydro/deAcase_b/a-brl"/>
</dbReference>
<dbReference type="EMBL" id="MGDI01000031">
    <property type="protein sequence ID" value="OGL52438.1"/>
    <property type="molecule type" value="Genomic_DNA"/>
</dbReference>
<gene>
    <name evidence="2" type="ORF">A3G31_10610</name>
</gene>
<dbReference type="Pfam" id="PF01522">
    <property type="entry name" value="Polysacc_deac_1"/>
    <property type="match status" value="1"/>
</dbReference>